<reference evidence="11 12" key="1">
    <citation type="submission" date="2019-06" db="EMBL/GenBank/DDBJ databases">
        <title>Sequencing the genomes of 1000 actinobacteria strains.</title>
        <authorList>
            <person name="Klenk H.-P."/>
        </authorList>
    </citation>
    <scope>NUCLEOTIDE SEQUENCE [LARGE SCALE GENOMIC DNA]</scope>
    <source>
        <strain evidence="11 12">DSM 4813</strain>
    </source>
</reference>
<dbReference type="SUPFAM" id="SSF52172">
    <property type="entry name" value="CheY-like"/>
    <property type="match status" value="1"/>
</dbReference>
<feature type="DNA-binding region" description="OmpR/PhoB-type" evidence="8">
    <location>
        <begin position="132"/>
        <end position="231"/>
    </location>
</feature>
<dbReference type="GO" id="GO:0000156">
    <property type="term" value="F:phosphorelay response regulator activity"/>
    <property type="evidence" value="ECO:0007669"/>
    <property type="project" value="TreeGrafter"/>
</dbReference>
<evidence type="ECO:0000259" key="9">
    <source>
        <dbReference type="PROSITE" id="PS50110"/>
    </source>
</evidence>
<evidence type="ECO:0000256" key="5">
    <source>
        <dbReference type="ARBA" id="ARBA00023163"/>
    </source>
</evidence>
<dbReference type="GO" id="GO:0005829">
    <property type="term" value="C:cytosol"/>
    <property type="evidence" value="ECO:0007669"/>
    <property type="project" value="TreeGrafter"/>
</dbReference>
<dbReference type="Proteomes" id="UP000315389">
    <property type="component" value="Unassembled WGS sequence"/>
</dbReference>
<keyword evidence="4 8" id="KW-0238">DNA-binding</keyword>
<dbReference type="PANTHER" id="PTHR48111">
    <property type="entry name" value="REGULATOR OF RPOS"/>
    <property type="match status" value="1"/>
</dbReference>
<keyword evidence="12" id="KW-1185">Reference proteome</keyword>
<dbReference type="Gene3D" id="3.40.50.2300">
    <property type="match status" value="1"/>
</dbReference>
<dbReference type="RefSeq" id="WP_142118053.1">
    <property type="nucleotide sequence ID" value="NZ_BAAASV010000002.1"/>
</dbReference>
<keyword evidence="3" id="KW-0805">Transcription regulation</keyword>
<dbReference type="FunFam" id="1.10.10.10:FF:000110">
    <property type="entry name" value="DNA-binding response regulator RegX3"/>
    <property type="match status" value="1"/>
</dbReference>
<gene>
    <name evidence="11" type="ORF">FB461_0164</name>
</gene>
<dbReference type="SMART" id="SM00448">
    <property type="entry name" value="REC"/>
    <property type="match status" value="1"/>
</dbReference>
<comment type="caution">
    <text evidence="11">The sequence shown here is derived from an EMBL/GenBank/DDBJ whole genome shotgun (WGS) entry which is preliminary data.</text>
</comment>
<evidence type="ECO:0000256" key="2">
    <source>
        <dbReference type="ARBA" id="ARBA00023012"/>
    </source>
</evidence>
<dbReference type="GO" id="GO:0032993">
    <property type="term" value="C:protein-DNA complex"/>
    <property type="evidence" value="ECO:0007669"/>
    <property type="project" value="TreeGrafter"/>
</dbReference>
<dbReference type="InterPro" id="IPR039420">
    <property type="entry name" value="WalR-like"/>
</dbReference>
<dbReference type="Gene3D" id="1.10.10.10">
    <property type="entry name" value="Winged helix-like DNA-binding domain superfamily/Winged helix DNA-binding domain"/>
    <property type="match status" value="1"/>
</dbReference>
<dbReference type="InterPro" id="IPR011006">
    <property type="entry name" value="CheY-like_superfamily"/>
</dbReference>
<dbReference type="EMBL" id="VFOS01000001">
    <property type="protein sequence ID" value="TQL63696.1"/>
    <property type="molecule type" value="Genomic_DNA"/>
</dbReference>
<protein>
    <recommendedName>
        <fullName evidence="6">Sensory transduction protein RegX3</fullName>
    </recommendedName>
</protein>
<feature type="modified residue" description="4-aspartylphosphate" evidence="7">
    <location>
        <position position="52"/>
    </location>
</feature>
<organism evidence="11 12">
    <name type="scientific">Rarobacter faecitabidus</name>
    <dbReference type="NCBI Taxonomy" id="13243"/>
    <lineage>
        <taxon>Bacteria</taxon>
        <taxon>Bacillati</taxon>
        <taxon>Actinomycetota</taxon>
        <taxon>Actinomycetes</taxon>
        <taxon>Micrococcales</taxon>
        <taxon>Rarobacteraceae</taxon>
        <taxon>Rarobacter</taxon>
    </lineage>
</organism>
<accession>A0A542ZTV1</accession>
<dbReference type="GO" id="GO:0000976">
    <property type="term" value="F:transcription cis-regulatory region binding"/>
    <property type="evidence" value="ECO:0007669"/>
    <property type="project" value="TreeGrafter"/>
</dbReference>
<evidence type="ECO:0000256" key="8">
    <source>
        <dbReference type="PROSITE-ProRule" id="PRU01091"/>
    </source>
</evidence>
<evidence type="ECO:0000313" key="12">
    <source>
        <dbReference type="Proteomes" id="UP000315389"/>
    </source>
</evidence>
<dbReference type="SMART" id="SM00862">
    <property type="entry name" value="Trans_reg_C"/>
    <property type="match status" value="1"/>
</dbReference>
<name>A0A542ZTV1_RARFA</name>
<evidence type="ECO:0000256" key="3">
    <source>
        <dbReference type="ARBA" id="ARBA00023015"/>
    </source>
</evidence>
<sequence length="235" mass="26012">MTRILVVEDEESYRETLAYQLTREGYDVVAVADGLEGLNAFESSQIDLVLLDLMLPGLSGIEVCRAIRKTSDTPVIMLTAKDAEIDKIVGLEIGADDYVTKPYSFRELLARMRAVLRRSQAGAGAQEDEDSESIITIGPVSLNVDRHAVLVRGVEVSFPLKEFELLEYLLRNAGRVLTRGQLIDRVWGADYVGDTKTLDVHVKRIRAKIETDPASPVLLLTVRGLGYRFADASES</sequence>
<dbReference type="Gene3D" id="6.10.250.690">
    <property type="match status" value="1"/>
</dbReference>
<feature type="domain" description="Response regulatory" evidence="9">
    <location>
        <begin position="3"/>
        <end position="116"/>
    </location>
</feature>
<dbReference type="AlphaFoldDB" id="A0A542ZTV1"/>
<keyword evidence="1 7" id="KW-0597">Phosphoprotein</keyword>
<dbReference type="SUPFAM" id="SSF46894">
    <property type="entry name" value="C-terminal effector domain of the bipartite response regulators"/>
    <property type="match status" value="1"/>
</dbReference>
<evidence type="ECO:0000313" key="11">
    <source>
        <dbReference type="EMBL" id="TQL63696.1"/>
    </source>
</evidence>
<dbReference type="PROSITE" id="PS50110">
    <property type="entry name" value="RESPONSE_REGULATORY"/>
    <property type="match status" value="1"/>
</dbReference>
<evidence type="ECO:0000256" key="4">
    <source>
        <dbReference type="ARBA" id="ARBA00023125"/>
    </source>
</evidence>
<dbReference type="InterPro" id="IPR016032">
    <property type="entry name" value="Sig_transdc_resp-reg_C-effctor"/>
</dbReference>
<keyword evidence="2" id="KW-0902">Two-component regulatory system</keyword>
<dbReference type="InterPro" id="IPR036388">
    <property type="entry name" value="WH-like_DNA-bd_sf"/>
</dbReference>
<dbReference type="FunFam" id="3.40.50.2300:FF:000001">
    <property type="entry name" value="DNA-binding response regulator PhoB"/>
    <property type="match status" value="1"/>
</dbReference>
<keyword evidence="5" id="KW-0804">Transcription</keyword>
<dbReference type="GO" id="GO:0006355">
    <property type="term" value="P:regulation of DNA-templated transcription"/>
    <property type="evidence" value="ECO:0007669"/>
    <property type="project" value="InterPro"/>
</dbReference>
<evidence type="ECO:0000259" key="10">
    <source>
        <dbReference type="PROSITE" id="PS51755"/>
    </source>
</evidence>
<evidence type="ECO:0000256" key="1">
    <source>
        <dbReference type="ARBA" id="ARBA00022553"/>
    </source>
</evidence>
<feature type="domain" description="OmpR/PhoB-type" evidence="10">
    <location>
        <begin position="132"/>
        <end position="231"/>
    </location>
</feature>
<dbReference type="PROSITE" id="PS51755">
    <property type="entry name" value="OMPR_PHOB"/>
    <property type="match status" value="1"/>
</dbReference>
<evidence type="ECO:0000256" key="6">
    <source>
        <dbReference type="ARBA" id="ARBA00041201"/>
    </source>
</evidence>
<dbReference type="InterPro" id="IPR001789">
    <property type="entry name" value="Sig_transdc_resp-reg_receiver"/>
</dbReference>
<proteinExistence type="predicted"/>
<dbReference type="CDD" id="cd00383">
    <property type="entry name" value="trans_reg_C"/>
    <property type="match status" value="1"/>
</dbReference>
<dbReference type="Pfam" id="PF00072">
    <property type="entry name" value="Response_reg"/>
    <property type="match status" value="1"/>
</dbReference>
<dbReference type="InterPro" id="IPR001867">
    <property type="entry name" value="OmpR/PhoB-type_DNA-bd"/>
</dbReference>
<evidence type="ECO:0000256" key="7">
    <source>
        <dbReference type="PROSITE-ProRule" id="PRU00169"/>
    </source>
</evidence>
<dbReference type="Pfam" id="PF00486">
    <property type="entry name" value="Trans_reg_C"/>
    <property type="match status" value="1"/>
</dbReference>
<dbReference type="PANTHER" id="PTHR48111:SF72">
    <property type="entry name" value="SENSORY TRANSDUCTION PROTEIN REGX3"/>
    <property type="match status" value="1"/>
</dbReference>
<dbReference type="OrthoDB" id="162434at2"/>